<keyword evidence="3" id="KW-1185">Reference proteome</keyword>
<feature type="compositionally biased region" description="Polar residues" evidence="1">
    <location>
        <begin position="33"/>
        <end position="49"/>
    </location>
</feature>
<feature type="region of interest" description="Disordered" evidence="1">
    <location>
        <begin position="62"/>
        <end position="134"/>
    </location>
</feature>
<dbReference type="AlphaFoldDB" id="A0A3S5BH51"/>
<feature type="compositionally biased region" description="Acidic residues" evidence="1">
    <location>
        <begin position="83"/>
        <end position="92"/>
    </location>
</feature>
<name>A0A3S5BH51_9PLAT</name>
<reference evidence="2" key="1">
    <citation type="submission" date="2018-11" db="EMBL/GenBank/DDBJ databases">
        <authorList>
            <consortium name="Pathogen Informatics"/>
        </authorList>
    </citation>
    <scope>NUCLEOTIDE SEQUENCE</scope>
</reference>
<protein>
    <submittedName>
        <fullName evidence="2">Uncharacterized protein</fullName>
    </submittedName>
</protein>
<feature type="compositionally biased region" description="Acidic residues" evidence="1">
    <location>
        <begin position="101"/>
        <end position="116"/>
    </location>
</feature>
<sequence>MVLPTTSMLAPHCPSNSQRRHQSAAGASIRNELLSSANPTGSGFSAQPSAVGLQTNSLLGHAGADQMMAPAKRKPALNAYGDSESDSDDEDLGHEGGLGPDDYDNDDDEVDDDCLDIDDRAGGVGGVGITNSGGSLDLYRLRQVSKAK</sequence>
<organism evidence="2 3">
    <name type="scientific">Protopolystoma xenopodis</name>
    <dbReference type="NCBI Taxonomy" id="117903"/>
    <lineage>
        <taxon>Eukaryota</taxon>
        <taxon>Metazoa</taxon>
        <taxon>Spiralia</taxon>
        <taxon>Lophotrochozoa</taxon>
        <taxon>Platyhelminthes</taxon>
        <taxon>Monogenea</taxon>
        <taxon>Polyopisthocotylea</taxon>
        <taxon>Polystomatidea</taxon>
        <taxon>Polystomatidae</taxon>
        <taxon>Protopolystoma</taxon>
    </lineage>
</organism>
<evidence type="ECO:0000313" key="2">
    <source>
        <dbReference type="EMBL" id="VEL24092.1"/>
    </source>
</evidence>
<proteinExistence type="predicted"/>
<gene>
    <name evidence="2" type="ORF">PXEA_LOCUS17532</name>
</gene>
<feature type="region of interest" description="Disordered" evidence="1">
    <location>
        <begin position="1"/>
        <end position="49"/>
    </location>
</feature>
<accession>A0A3S5BH51</accession>
<evidence type="ECO:0000313" key="3">
    <source>
        <dbReference type="Proteomes" id="UP000784294"/>
    </source>
</evidence>
<comment type="caution">
    <text evidence="2">The sequence shown here is derived from an EMBL/GenBank/DDBJ whole genome shotgun (WGS) entry which is preliminary data.</text>
</comment>
<dbReference type="EMBL" id="CAAALY010065837">
    <property type="protein sequence ID" value="VEL24092.1"/>
    <property type="molecule type" value="Genomic_DNA"/>
</dbReference>
<evidence type="ECO:0000256" key="1">
    <source>
        <dbReference type="SAM" id="MobiDB-lite"/>
    </source>
</evidence>
<dbReference type="Proteomes" id="UP000784294">
    <property type="component" value="Unassembled WGS sequence"/>
</dbReference>